<dbReference type="AlphaFoldDB" id="A0A8I2YQH4"/>
<evidence type="ECO:0000256" key="4">
    <source>
        <dbReference type="ARBA" id="ARBA00023242"/>
    </source>
</evidence>
<evidence type="ECO:0000313" key="7">
    <source>
        <dbReference type="EMBL" id="KAG6375052.1"/>
    </source>
</evidence>
<dbReference type="InterPro" id="IPR037850">
    <property type="entry name" value="RBBP5/Swd1"/>
</dbReference>
<dbReference type="PROSITE" id="PS00678">
    <property type="entry name" value="WD_REPEATS_1"/>
    <property type="match status" value="2"/>
</dbReference>
<dbReference type="InterPro" id="IPR019775">
    <property type="entry name" value="WD40_repeat_CS"/>
</dbReference>
<dbReference type="Gene3D" id="2.130.10.10">
    <property type="entry name" value="YVTN repeat-like/Quinoprotein amine dehydrogenase"/>
    <property type="match status" value="2"/>
</dbReference>
<feature type="repeat" description="WD" evidence="5">
    <location>
        <begin position="30"/>
        <end position="59"/>
    </location>
</feature>
<dbReference type="PROSITE" id="PS50082">
    <property type="entry name" value="WD_REPEATS_2"/>
    <property type="match status" value="2"/>
</dbReference>
<evidence type="ECO:0000256" key="3">
    <source>
        <dbReference type="ARBA" id="ARBA00022737"/>
    </source>
</evidence>
<dbReference type="InterPro" id="IPR036322">
    <property type="entry name" value="WD40_repeat_dom_sf"/>
</dbReference>
<dbReference type="SUPFAM" id="SSF50978">
    <property type="entry name" value="WD40 repeat-like"/>
    <property type="match status" value="1"/>
</dbReference>
<dbReference type="PANTHER" id="PTHR44040">
    <property type="entry name" value="RETINOBLASTOMA-BINDING PROTEIN 5"/>
    <property type="match status" value="1"/>
</dbReference>
<keyword evidence="4" id="KW-0539">Nucleus</keyword>
<feature type="region of interest" description="Disordered" evidence="6">
    <location>
        <begin position="242"/>
        <end position="273"/>
    </location>
</feature>
<dbReference type="OrthoDB" id="196858at2759"/>
<keyword evidence="3" id="KW-0677">Repeat</keyword>
<dbReference type="Pfam" id="PF00400">
    <property type="entry name" value="WD40"/>
    <property type="match status" value="2"/>
</dbReference>
<feature type="repeat" description="WD" evidence="5">
    <location>
        <begin position="60"/>
        <end position="95"/>
    </location>
</feature>
<evidence type="ECO:0000313" key="8">
    <source>
        <dbReference type="Proteomes" id="UP000683000"/>
    </source>
</evidence>
<organism evidence="7 8">
    <name type="scientific">Boletus reticuloceps</name>
    <dbReference type="NCBI Taxonomy" id="495285"/>
    <lineage>
        <taxon>Eukaryota</taxon>
        <taxon>Fungi</taxon>
        <taxon>Dikarya</taxon>
        <taxon>Basidiomycota</taxon>
        <taxon>Agaricomycotina</taxon>
        <taxon>Agaricomycetes</taxon>
        <taxon>Agaricomycetidae</taxon>
        <taxon>Boletales</taxon>
        <taxon>Boletineae</taxon>
        <taxon>Boletaceae</taxon>
        <taxon>Boletoideae</taxon>
        <taxon>Boletus</taxon>
    </lineage>
</organism>
<accession>A0A8I2YQH4</accession>
<evidence type="ECO:0000256" key="6">
    <source>
        <dbReference type="SAM" id="MobiDB-lite"/>
    </source>
</evidence>
<comment type="caution">
    <text evidence="7">The sequence shown here is derived from an EMBL/GenBank/DDBJ whole genome shotgun (WGS) entry which is preliminary data.</text>
</comment>
<sequence length="478" mass="52594">MNASLLNPFIITHPTTVQTSLVSGASFARFNPSGQLLAAARSDGSAVIWDLDTRATVRWCEGHVKGVTAIDWSRNSRYVLTASKDWNIIIWDLASPYDPPHRQATIRFDAPVVAASFHPRNSRMILALLSTGEAYVIDLRSTHRGRFELCVEDEGDERVRAMMTSARFDPTGRYVFVGTSAGTVYVFNVRTKGLIARHRISGAGVIKGLEFAKGGAWRQIPLIERFASSRSLTILRRRPFAGNGISPSSNSPPVESTTRRSSHPDGNGVTSSEISSVSINAHPILETELESTHKFNDPISKVAWHSVSYSPDGEWLAGGAADPATHKIYIWDISNDGQFASALDGGREPLLDVHWHPSAPRLASTTNQGTILIWHSPSPERWGAFAGGFEEADENVWYEEGESEFDLANETQIALRKKLQEDEDVDIIGGIEEGDGAGAEMDGRGIGDQDLDWADEEMDDDRKGWRMKIIMIEGEDGF</sequence>
<dbReference type="SMART" id="SM00320">
    <property type="entry name" value="WD40"/>
    <property type="match status" value="6"/>
</dbReference>
<gene>
    <name evidence="7" type="ORF">JVT61DRAFT_3834</name>
</gene>
<dbReference type="GO" id="GO:0048188">
    <property type="term" value="C:Set1C/COMPASS complex"/>
    <property type="evidence" value="ECO:0007669"/>
    <property type="project" value="InterPro"/>
</dbReference>
<comment type="subcellular location">
    <subcellularLocation>
        <location evidence="1">Nucleus</location>
    </subcellularLocation>
</comment>
<dbReference type="InterPro" id="IPR015943">
    <property type="entry name" value="WD40/YVTN_repeat-like_dom_sf"/>
</dbReference>
<dbReference type="EMBL" id="JAGFBS010000016">
    <property type="protein sequence ID" value="KAG6375052.1"/>
    <property type="molecule type" value="Genomic_DNA"/>
</dbReference>
<evidence type="ECO:0000256" key="5">
    <source>
        <dbReference type="PROSITE-ProRule" id="PRU00221"/>
    </source>
</evidence>
<proteinExistence type="predicted"/>
<protein>
    <submittedName>
        <fullName evidence="7">WD40-repeat-containing domain protein</fullName>
    </submittedName>
</protein>
<dbReference type="PROSITE" id="PS50294">
    <property type="entry name" value="WD_REPEATS_REGION"/>
    <property type="match status" value="1"/>
</dbReference>
<keyword evidence="8" id="KW-1185">Reference proteome</keyword>
<dbReference type="InterPro" id="IPR001680">
    <property type="entry name" value="WD40_rpt"/>
</dbReference>
<dbReference type="Proteomes" id="UP000683000">
    <property type="component" value="Unassembled WGS sequence"/>
</dbReference>
<keyword evidence="2 5" id="KW-0853">WD repeat</keyword>
<evidence type="ECO:0000256" key="2">
    <source>
        <dbReference type="ARBA" id="ARBA00022574"/>
    </source>
</evidence>
<dbReference type="PANTHER" id="PTHR44040:SF1">
    <property type="entry name" value="RETINOBLASTOMA-BINDING PROTEIN 5"/>
    <property type="match status" value="1"/>
</dbReference>
<evidence type="ECO:0000256" key="1">
    <source>
        <dbReference type="ARBA" id="ARBA00004123"/>
    </source>
</evidence>
<name>A0A8I2YQH4_9AGAM</name>
<reference evidence="7" key="1">
    <citation type="submission" date="2021-03" db="EMBL/GenBank/DDBJ databases">
        <title>Evolutionary innovations through gain and loss of genes in the ectomycorrhizal Boletales.</title>
        <authorList>
            <person name="Wu G."/>
            <person name="Miyauchi S."/>
            <person name="Morin E."/>
            <person name="Yang Z.-L."/>
            <person name="Xu J."/>
            <person name="Martin F.M."/>
        </authorList>
    </citation>
    <scope>NUCLEOTIDE SEQUENCE</scope>
    <source>
        <strain evidence="7">BR01</strain>
    </source>
</reference>